<keyword evidence="6 11" id="KW-0812">Transmembrane</keyword>
<comment type="similarity">
    <text evidence="2">Belongs to the binding-protein-dependent transport system permease family. HisMQ subfamily.</text>
</comment>
<name>A0A1Q9GTD9_9GAMM</name>
<sequence length="225" mass="25318">MDFSILIESWPLYLEGFYTTVWMVFVALIIGLLIAIPIGIARNSKLPVVSGPAWAFIYFFRGTPLLIQLYLIYYGLSQLIVVQDTLWQEAWFCALVAFVLNTAAYTAEIIRGAINSMPKGEIEAAKAYGMSTPQAFRRVILPSSLRRALPAYSNEVIFMVHGSAVAGIVTIVDLTGAARIVNSRYYAPFESFLFAGLCYMVLTFIIIWGFRKLEGHWMKHLRPLT</sequence>
<dbReference type="Pfam" id="PF00528">
    <property type="entry name" value="BPD_transp_1"/>
    <property type="match status" value="1"/>
</dbReference>
<evidence type="ECO:0000256" key="11">
    <source>
        <dbReference type="RuleBase" id="RU363032"/>
    </source>
</evidence>
<feature type="transmembrane region" description="Helical" evidence="11">
    <location>
        <begin position="86"/>
        <end position="107"/>
    </location>
</feature>
<keyword evidence="3 11" id="KW-0813">Transport</keyword>
<keyword evidence="14" id="KW-1185">Reference proteome</keyword>
<dbReference type="PROSITE" id="PS50928">
    <property type="entry name" value="ABC_TM1"/>
    <property type="match status" value="1"/>
</dbReference>
<evidence type="ECO:0000259" key="12">
    <source>
        <dbReference type="PROSITE" id="PS50928"/>
    </source>
</evidence>
<dbReference type="SUPFAM" id="SSF161098">
    <property type="entry name" value="MetI-like"/>
    <property type="match status" value="1"/>
</dbReference>
<comment type="caution">
    <text evidence="13">The sequence shown here is derived from an EMBL/GenBank/DDBJ whole genome shotgun (WGS) entry which is preliminary data.</text>
</comment>
<feature type="transmembrane region" description="Helical" evidence="11">
    <location>
        <begin position="192"/>
        <end position="210"/>
    </location>
</feature>
<dbReference type="Gene3D" id="1.10.3720.10">
    <property type="entry name" value="MetI-like"/>
    <property type="match status" value="1"/>
</dbReference>
<dbReference type="GO" id="GO:0043190">
    <property type="term" value="C:ATP-binding cassette (ABC) transporter complex"/>
    <property type="evidence" value="ECO:0007669"/>
    <property type="project" value="InterPro"/>
</dbReference>
<gene>
    <name evidence="13" type="ORF">BIT28_00040</name>
</gene>
<dbReference type="InterPro" id="IPR035906">
    <property type="entry name" value="MetI-like_sf"/>
</dbReference>
<dbReference type="CDD" id="cd06261">
    <property type="entry name" value="TM_PBP2"/>
    <property type="match status" value="1"/>
</dbReference>
<evidence type="ECO:0000256" key="8">
    <source>
        <dbReference type="ARBA" id="ARBA00022989"/>
    </source>
</evidence>
<proteinExistence type="inferred from homology"/>
<keyword evidence="7" id="KW-0029">Amino-acid transport</keyword>
<evidence type="ECO:0000256" key="6">
    <source>
        <dbReference type="ARBA" id="ARBA00022692"/>
    </source>
</evidence>
<keyword evidence="9 11" id="KW-0472">Membrane</keyword>
<keyword evidence="4" id="KW-1003">Cell membrane</keyword>
<feature type="transmembrane region" description="Helical" evidence="11">
    <location>
        <begin position="156"/>
        <end position="180"/>
    </location>
</feature>
<evidence type="ECO:0000313" key="14">
    <source>
        <dbReference type="Proteomes" id="UP000186905"/>
    </source>
</evidence>
<comment type="subcellular location">
    <subcellularLocation>
        <location evidence="1">Cell inner membrane</location>
        <topology evidence="1">Multi-pass membrane protein</topology>
    </subcellularLocation>
    <subcellularLocation>
        <location evidence="11">Cell membrane</location>
        <topology evidence="11">Multi-pass membrane protein</topology>
    </subcellularLocation>
</comment>
<dbReference type="RefSeq" id="WP_075763171.1">
    <property type="nucleotide sequence ID" value="NZ_MJIL01000056.1"/>
</dbReference>
<feature type="transmembrane region" description="Helical" evidence="11">
    <location>
        <begin position="20"/>
        <end position="41"/>
    </location>
</feature>
<dbReference type="PANTHER" id="PTHR30614">
    <property type="entry name" value="MEMBRANE COMPONENT OF AMINO ACID ABC TRANSPORTER"/>
    <property type="match status" value="1"/>
</dbReference>
<dbReference type="AlphaFoldDB" id="A0A1Q9GTD9"/>
<dbReference type="PANTHER" id="PTHR30614:SF10">
    <property type="entry name" value="ARGININE ABC TRANSPORTER PERMEASE PROTEIN ARTM"/>
    <property type="match status" value="1"/>
</dbReference>
<evidence type="ECO:0000256" key="4">
    <source>
        <dbReference type="ARBA" id="ARBA00022475"/>
    </source>
</evidence>
<keyword evidence="8 11" id="KW-1133">Transmembrane helix</keyword>
<dbReference type="InterPro" id="IPR043429">
    <property type="entry name" value="ArtM/GltK/GlnP/TcyL/YhdX-like"/>
</dbReference>
<feature type="domain" description="ABC transmembrane type-1" evidence="12">
    <location>
        <begin position="17"/>
        <end position="210"/>
    </location>
</feature>
<dbReference type="STRING" id="1903952.BIT28_00040"/>
<evidence type="ECO:0000256" key="5">
    <source>
        <dbReference type="ARBA" id="ARBA00022519"/>
    </source>
</evidence>
<feature type="transmembrane region" description="Helical" evidence="11">
    <location>
        <begin position="53"/>
        <end position="74"/>
    </location>
</feature>
<dbReference type="GO" id="GO:0006865">
    <property type="term" value="P:amino acid transport"/>
    <property type="evidence" value="ECO:0007669"/>
    <property type="project" value="UniProtKB-KW"/>
</dbReference>
<accession>A0A1Q9GTD9</accession>
<evidence type="ECO:0000256" key="10">
    <source>
        <dbReference type="ARBA" id="ARBA00040319"/>
    </source>
</evidence>
<evidence type="ECO:0000313" key="13">
    <source>
        <dbReference type="EMBL" id="OLQ78319.1"/>
    </source>
</evidence>
<dbReference type="InterPro" id="IPR000515">
    <property type="entry name" value="MetI-like"/>
</dbReference>
<protein>
    <recommendedName>
        <fullName evidence="10">Arginine ABC transporter permease protein ArtM</fullName>
    </recommendedName>
</protein>
<dbReference type="Proteomes" id="UP000186905">
    <property type="component" value="Unassembled WGS sequence"/>
</dbReference>
<evidence type="ECO:0000256" key="2">
    <source>
        <dbReference type="ARBA" id="ARBA00010072"/>
    </source>
</evidence>
<organism evidence="13 14">
    <name type="scientific">Photobacterium proteolyticum</name>
    <dbReference type="NCBI Taxonomy" id="1903952"/>
    <lineage>
        <taxon>Bacteria</taxon>
        <taxon>Pseudomonadati</taxon>
        <taxon>Pseudomonadota</taxon>
        <taxon>Gammaproteobacteria</taxon>
        <taxon>Vibrionales</taxon>
        <taxon>Vibrionaceae</taxon>
        <taxon>Photobacterium</taxon>
    </lineage>
</organism>
<dbReference type="GO" id="GO:0022857">
    <property type="term" value="F:transmembrane transporter activity"/>
    <property type="evidence" value="ECO:0007669"/>
    <property type="project" value="InterPro"/>
</dbReference>
<evidence type="ECO:0000256" key="9">
    <source>
        <dbReference type="ARBA" id="ARBA00023136"/>
    </source>
</evidence>
<evidence type="ECO:0000256" key="3">
    <source>
        <dbReference type="ARBA" id="ARBA00022448"/>
    </source>
</evidence>
<keyword evidence="5" id="KW-0997">Cell inner membrane</keyword>
<dbReference type="NCBIfam" id="TIGR01726">
    <property type="entry name" value="HEQRo_perm_3TM"/>
    <property type="match status" value="1"/>
</dbReference>
<evidence type="ECO:0000256" key="1">
    <source>
        <dbReference type="ARBA" id="ARBA00004429"/>
    </source>
</evidence>
<evidence type="ECO:0000256" key="7">
    <source>
        <dbReference type="ARBA" id="ARBA00022970"/>
    </source>
</evidence>
<dbReference type="EMBL" id="MJIL01000056">
    <property type="protein sequence ID" value="OLQ78319.1"/>
    <property type="molecule type" value="Genomic_DNA"/>
</dbReference>
<dbReference type="InterPro" id="IPR010065">
    <property type="entry name" value="AA_ABC_transptr_permease_3TM"/>
</dbReference>
<reference evidence="13 14" key="1">
    <citation type="submission" date="2016-09" db="EMBL/GenBank/DDBJ databases">
        <title>Photobacterium proteolyticum sp. nov. a protease producing bacterium isolated from ocean sediments of Laizhou Bay.</title>
        <authorList>
            <person name="Li Y."/>
        </authorList>
    </citation>
    <scope>NUCLEOTIDE SEQUENCE [LARGE SCALE GENOMIC DNA]</scope>
    <source>
        <strain evidence="13 14">13-12</strain>
    </source>
</reference>
<dbReference type="OrthoDB" id="4404959at2"/>